<gene>
    <name evidence="4" type="primary">dtdA</name>
    <name evidence="5" type="ORF">OXIME_001641</name>
</gene>
<evidence type="ECO:0000256" key="1">
    <source>
        <dbReference type="ARBA" id="ARBA00022723"/>
    </source>
</evidence>
<dbReference type="HAMAP" id="MF_00562">
    <property type="entry name" value="Deacylase_DtdA"/>
    <property type="match status" value="1"/>
</dbReference>
<dbReference type="InterPro" id="IPR018033">
    <property type="entry name" value="Deacylase_DtdA_archaea"/>
</dbReference>
<proteinExistence type="inferred from homology"/>
<evidence type="ECO:0000313" key="6">
    <source>
        <dbReference type="Proteomes" id="UP001451606"/>
    </source>
</evidence>
<dbReference type="Gene3D" id="3.40.630.50">
    <property type="entry name" value="AF0625-like"/>
    <property type="match status" value="1"/>
</dbReference>
<evidence type="ECO:0000256" key="3">
    <source>
        <dbReference type="ARBA" id="ARBA00022833"/>
    </source>
</evidence>
<comment type="cofactor">
    <cofactor evidence="4">
        <name>Zn(2+)</name>
        <dbReference type="ChEBI" id="CHEBI:29105"/>
    </cofactor>
    <text evidence="4">Binds 2 Zn(2+) ions per subunit.</text>
</comment>
<name>A0AAX4NJH3_9ARCH</name>
<dbReference type="RefSeq" id="WP_393971367.1">
    <property type="nucleotide sequence ID" value="NZ_CP133772.1"/>
</dbReference>
<comment type="catalytic activity">
    <reaction evidence="4">
        <text>a D-aminoacyl-tRNA + H2O = a tRNA + a D-alpha-amino acid + H(+)</text>
        <dbReference type="Rhea" id="RHEA:13953"/>
        <dbReference type="Rhea" id="RHEA-COMP:10123"/>
        <dbReference type="Rhea" id="RHEA-COMP:10124"/>
        <dbReference type="ChEBI" id="CHEBI:15377"/>
        <dbReference type="ChEBI" id="CHEBI:15378"/>
        <dbReference type="ChEBI" id="CHEBI:59871"/>
        <dbReference type="ChEBI" id="CHEBI:78442"/>
        <dbReference type="ChEBI" id="CHEBI:79333"/>
        <dbReference type="EC" id="3.1.1.96"/>
    </reaction>
</comment>
<evidence type="ECO:0000313" key="5">
    <source>
        <dbReference type="EMBL" id="WYY01045.1"/>
    </source>
</evidence>
<dbReference type="SUPFAM" id="SSF142535">
    <property type="entry name" value="AF0625-like"/>
    <property type="match status" value="1"/>
</dbReference>
<dbReference type="GO" id="GO:0051499">
    <property type="term" value="F:D-aminoacyl-tRNA deacylase activity"/>
    <property type="evidence" value="ECO:0007669"/>
    <property type="project" value="UniProtKB-UniRule"/>
</dbReference>
<dbReference type="PIRSF" id="PIRSF016210">
    <property type="entry name" value="UCP016210"/>
    <property type="match status" value="1"/>
</dbReference>
<dbReference type="EC" id="3.1.1.96" evidence="4"/>
<dbReference type="Proteomes" id="UP001451606">
    <property type="component" value="Chromosome"/>
</dbReference>
<protein>
    <recommendedName>
        <fullName evidence="4">D-aminoacyl-tRNA deacylase</fullName>
        <ecNumber evidence="4">3.1.1.96</ecNumber>
    </recommendedName>
</protein>
<sequence length="265" mass="29985">MLPDLLVASKSDEASRSMLDYILEKEAFTQSESDKIMEHGNFILAVFDERHLYLDNIEKFLSDNRVEAKGVIFLSRHSSKADIKSITVHPTGNFSGALLGGKPGTLTLSYPVAMSASLRYLKENFSGDNFEITFEATHHGPLLNMMNYYIEIGTTEKQWEDREALEVVRGAIFDREDRKYETFVGIGGGHYMPKITEYFLKNNINLGHMIPKYALDSITEDMILQAVEKTPGCKGFIMDKKGTKAQARDLLKKISDERELEIVTI</sequence>
<dbReference type="PANTHER" id="PTHR34667:SF1">
    <property type="entry name" value="D-AMINOACYL-TRNA DEACYLASE"/>
    <property type="match status" value="1"/>
</dbReference>
<accession>A0AAX4NJH3</accession>
<dbReference type="GO" id="GO:0019478">
    <property type="term" value="P:D-amino acid catabolic process"/>
    <property type="evidence" value="ECO:0007669"/>
    <property type="project" value="UniProtKB-UniRule"/>
</dbReference>
<comment type="catalytic activity">
    <reaction evidence="4">
        <text>glycyl-tRNA(Ala) + H2O = tRNA(Ala) + glycine + H(+)</text>
        <dbReference type="Rhea" id="RHEA:53744"/>
        <dbReference type="Rhea" id="RHEA-COMP:9657"/>
        <dbReference type="Rhea" id="RHEA-COMP:13640"/>
        <dbReference type="ChEBI" id="CHEBI:15377"/>
        <dbReference type="ChEBI" id="CHEBI:15378"/>
        <dbReference type="ChEBI" id="CHEBI:57305"/>
        <dbReference type="ChEBI" id="CHEBI:78442"/>
        <dbReference type="ChEBI" id="CHEBI:78522"/>
        <dbReference type="EC" id="3.1.1.96"/>
    </reaction>
</comment>
<evidence type="ECO:0000256" key="2">
    <source>
        <dbReference type="ARBA" id="ARBA00022801"/>
    </source>
</evidence>
<dbReference type="GO" id="GO:0008270">
    <property type="term" value="F:zinc ion binding"/>
    <property type="evidence" value="ECO:0007669"/>
    <property type="project" value="UniProtKB-UniRule"/>
</dbReference>
<dbReference type="InterPro" id="IPR007508">
    <property type="entry name" value="DtdA"/>
</dbReference>
<dbReference type="GeneID" id="95968379"/>
<dbReference type="PANTHER" id="PTHR34667">
    <property type="entry name" value="D-AMINOACYL-TRNA DEACYLASE"/>
    <property type="match status" value="1"/>
</dbReference>
<keyword evidence="6" id="KW-1185">Reference proteome</keyword>
<dbReference type="Gene3D" id="3.40.50.10700">
    <property type="entry name" value="AF0625-like"/>
    <property type="match status" value="1"/>
</dbReference>
<dbReference type="AlphaFoldDB" id="A0AAX4NJH3"/>
<dbReference type="NCBIfam" id="NF003072">
    <property type="entry name" value="PRK03995.1-4"/>
    <property type="match status" value="1"/>
</dbReference>
<dbReference type="KEGG" id="omr:OXIME_001641"/>
<dbReference type="Pfam" id="PF04414">
    <property type="entry name" value="tRNA_deacylase"/>
    <property type="match status" value="1"/>
</dbReference>
<comment type="subunit">
    <text evidence="4">Monomer.</text>
</comment>
<evidence type="ECO:0000256" key="4">
    <source>
        <dbReference type="HAMAP-Rule" id="MF_00562"/>
    </source>
</evidence>
<keyword evidence="2 4" id="KW-0378">Hydrolase</keyword>
<reference evidence="5 6" key="1">
    <citation type="submission" date="2023-09" db="EMBL/GenBank/DDBJ databases">
        <authorList>
            <person name="Golyshina O.V."/>
            <person name="Lunev E.A."/>
            <person name="Bargiela R."/>
            <person name="Gaines M.C."/>
            <person name="Daum B."/>
            <person name="Bale N.J."/>
            <person name="Koenen M."/>
            <person name="Sinninghe Damst J.S."/>
            <person name="Yakimov M."/>
            <person name="Golyshin P.N."/>
        </authorList>
    </citation>
    <scope>NUCLEOTIDE SEQUENCE [LARGE SCALE GENOMIC DNA]</scope>
    <source>
        <strain evidence="5 6">M1</strain>
    </source>
</reference>
<comment type="similarity">
    <text evidence="4">Belongs to the DtdA deacylase family.</text>
</comment>
<organism evidence="5 6">
    <name type="scientific">Oxyplasma meridianum</name>
    <dbReference type="NCBI Taxonomy" id="3073602"/>
    <lineage>
        <taxon>Archaea</taxon>
        <taxon>Methanobacteriati</taxon>
        <taxon>Thermoplasmatota</taxon>
        <taxon>Thermoplasmata</taxon>
        <taxon>Thermoplasmatales</taxon>
        <taxon>Thermoplasmataceae</taxon>
        <taxon>Oxyplasma</taxon>
    </lineage>
</organism>
<keyword evidence="3 4" id="KW-0862">Zinc</keyword>
<comment type="function">
    <text evidence="4">D-aminoacyl-tRNA deacylase with broad substrate specificity. By recycling D-aminoacyl-tRNA to D-amino acids and free tRNA molecules, this enzyme counteracts the toxicity associated with the formation of D-aminoacyl-tRNA entities in vivo.</text>
</comment>
<keyword evidence="1 4" id="KW-0479">Metal-binding</keyword>
<dbReference type="EMBL" id="CP133772">
    <property type="protein sequence ID" value="WYY01045.1"/>
    <property type="molecule type" value="Genomic_DNA"/>
</dbReference>